<accession>A0A5J5J659</accession>
<name>A0A5J5J659_9MICO</name>
<dbReference type="EMBL" id="VYSA01000001">
    <property type="protein sequence ID" value="KAA9111511.1"/>
    <property type="molecule type" value="Genomic_DNA"/>
</dbReference>
<dbReference type="AlphaFoldDB" id="A0A5J5J659"/>
<feature type="domain" description="DUF4474" evidence="1">
    <location>
        <begin position="162"/>
        <end position="287"/>
    </location>
</feature>
<dbReference type="InterPro" id="IPR029322">
    <property type="entry name" value="DUF4474"/>
</dbReference>
<dbReference type="Gene3D" id="1.10.287.1060">
    <property type="entry name" value="ESAT-6-like"/>
    <property type="match status" value="1"/>
</dbReference>
<gene>
    <name evidence="2" type="ORF">F6B43_08080</name>
</gene>
<evidence type="ECO:0000313" key="2">
    <source>
        <dbReference type="EMBL" id="KAA9111511.1"/>
    </source>
</evidence>
<reference evidence="3" key="1">
    <citation type="submission" date="2019-09" db="EMBL/GenBank/DDBJ databases">
        <title>Mumia zhuanghuii sp. nov. isolated from the intestinal contents of plateau pika (Ochotona curzoniae) in the Qinghai-Tibet plateau of China.</title>
        <authorList>
            <person name="Tian Z."/>
        </authorList>
    </citation>
    <scope>NUCLEOTIDE SEQUENCE [LARGE SCALE GENOMIC DNA]</scope>
    <source>
        <strain evidence="3">JCM 30598</strain>
    </source>
</reference>
<dbReference type="RefSeq" id="WP_150448280.1">
    <property type="nucleotide sequence ID" value="NZ_VYSA01000001.1"/>
</dbReference>
<protein>
    <submittedName>
        <fullName evidence="2">DUF4474 domain-containing protein</fullName>
    </submittedName>
</protein>
<sequence>MSFAGMDIEATRSLGSTFAKAADALAAAETQLSGELARSPWQGPDASSFRSDWNGPHRAALRRTADSLRSIGSLLLRQAEQQQNASERDGGGLPAGFAAGQVGASRGYGGTSSHATGGGDIFSQLAPLPRTLTGLVPGLQNAVGNLADLAMRVPLVEAAISAGFGFEYVKGQDFYTTNQTSIQSHLGFMDAFDKLGFAGGMDLDDSVTQFEYGGQEYRLELWKGNYGAGAAFGGEIGLYVRDPDKDVWESPGQAIPGFYPAADQDERIHMVQQIYDVNTGETYFTSDGHDTIGGDQYWNAAIRTTPGIDKDDLGQRGTLYVDDPGLRDAMVSEMRREGLDVRVDVRTGAIDYDWR</sequence>
<dbReference type="Proteomes" id="UP000325827">
    <property type="component" value="Unassembled WGS sequence"/>
</dbReference>
<organism evidence="2 3">
    <name type="scientific">Microbacterium rhizomatis</name>
    <dbReference type="NCBI Taxonomy" id="1631477"/>
    <lineage>
        <taxon>Bacteria</taxon>
        <taxon>Bacillati</taxon>
        <taxon>Actinomycetota</taxon>
        <taxon>Actinomycetes</taxon>
        <taxon>Micrococcales</taxon>
        <taxon>Microbacteriaceae</taxon>
        <taxon>Microbacterium</taxon>
    </lineage>
</organism>
<evidence type="ECO:0000259" key="1">
    <source>
        <dbReference type="Pfam" id="PF14751"/>
    </source>
</evidence>
<proteinExistence type="predicted"/>
<dbReference type="Pfam" id="PF14751">
    <property type="entry name" value="DUF4474"/>
    <property type="match status" value="1"/>
</dbReference>
<evidence type="ECO:0000313" key="3">
    <source>
        <dbReference type="Proteomes" id="UP000325827"/>
    </source>
</evidence>
<dbReference type="OrthoDB" id="5244663at2"/>
<comment type="caution">
    <text evidence="2">The sequence shown here is derived from an EMBL/GenBank/DDBJ whole genome shotgun (WGS) entry which is preliminary data.</text>
</comment>
<keyword evidence="3" id="KW-1185">Reference proteome</keyword>